<dbReference type="PANTHER" id="PTHR10412">
    <property type="entry name" value="MANNOSYL-OLIGOSACCHARIDE GLUCOSIDASE"/>
    <property type="match status" value="1"/>
</dbReference>
<evidence type="ECO:0000256" key="1">
    <source>
        <dbReference type="ARBA" id="ARBA00010833"/>
    </source>
</evidence>
<dbReference type="GO" id="GO:0009311">
    <property type="term" value="P:oligosaccharide metabolic process"/>
    <property type="evidence" value="ECO:0007669"/>
    <property type="project" value="InterPro"/>
</dbReference>
<reference evidence="5 6" key="1">
    <citation type="journal article" date="2014" name="Appl. Environ. Microbiol.">
        <title>Insights into the Microbial Degradation of Rubber and Gutta-Percha by Analysis of the Complete Genome of Nocardia nova SH22a.</title>
        <authorList>
            <person name="Luo Q."/>
            <person name="Hiessl S."/>
            <person name="Poehlein A."/>
            <person name="Daniel R."/>
            <person name="Steinbuchel A."/>
        </authorList>
    </citation>
    <scope>NUCLEOTIDE SEQUENCE [LARGE SCALE GENOMIC DNA]</scope>
    <source>
        <strain evidence="5">SH22a</strain>
    </source>
</reference>
<accession>W5TS95</accession>
<keyword evidence="6" id="KW-1185">Reference proteome</keyword>
<dbReference type="GO" id="GO:0004573">
    <property type="term" value="F:Glc3Man9GlcNAc2 oligosaccharide glucosidase activity"/>
    <property type="evidence" value="ECO:0007669"/>
    <property type="project" value="InterPro"/>
</dbReference>
<evidence type="ECO:0000313" key="5">
    <source>
        <dbReference type="EMBL" id="AHH22255.1"/>
    </source>
</evidence>
<sequence>MTLGHERNRLASEAIRVATAEQLSGPERIPPADVPRATAAQRAYLKVTSQNRGMNGPGFTPTQLAARAAYLLRGNDLGTMTSAAPKLYPHMWSWDAAFVAVGLAPLSVERAVVELDTLLSAQWRNGMIPHIVFANGVDGYFPGPARWECRRLAANAPAGPDTSGITQPPVHAIAVQRILDHSRRHGRTTRAVAEEFLDRRWVDLMRWHRWLAHGRDPKQHGRITLYHGWESGMDNSPRWDRAYANVVVGDLPPYRRADLDVVDPAQRPSNREYDRYLWLVEQMRRCGYDDFQLASAMSFAVEDVFVTAIFALACDVLAGIGEDYRMPNADVRELYEWADYFRAGVIATTDDRTGAARDFDLRADQWIGTETLAMFAPLLCGGLPRTTERSLLRLFEGPRFCGHPDLRYALPPSTSPVSKDFRAREYWRGPVWPVMSWLFSWVFARRGWAERSFMLRAEGLRQAGDGSFAEYYDPFTGDPLGSMQQSWTAAAVLDWLG</sequence>
<dbReference type="Proteomes" id="UP000019150">
    <property type="component" value="Chromosome"/>
</dbReference>
<dbReference type="Pfam" id="PF22422">
    <property type="entry name" value="MGH1-like_GH"/>
    <property type="match status" value="1"/>
</dbReference>
<evidence type="ECO:0000256" key="2">
    <source>
        <dbReference type="ARBA" id="ARBA00022801"/>
    </source>
</evidence>
<proteinExistence type="inferred from homology"/>
<organism evidence="5 6">
    <name type="scientific">Nocardia nova SH22a</name>
    <dbReference type="NCBI Taxonomy" id="1415166"/>
    <lineage>
        <taxon>Bacteria</taxon>
        <taxon>Bacillati</taxon>
        <taxon>Actinomycetota</taxon>
        <taxon>Actinomycetes</taxon>
        <taxon>Mycobacteriales</taxon>
        <taxon>Nocardiaceae</taxon>
        <taxon>Nocardia</taxon>
    </lineage>
</organism>
<dbReference type="eggNOG" id="COG1626">
    <property type="taxonomic scope" value="Bacteria"/>
</dbReference>
<evidence type="ECO:0000259" key="4">
    <source>
        <dbReference type="Pfam" id="PF22422"/>
    </source>
</evidence>
<gene>
    <name evidence="5" type="ORF">NONO_c75000</name>
</gene>
<dbReference type="InterPro" id="IPR008928">
    <property type="entry name" value="6-hairpin_glycosidase_sf"/>
</dbReference>
<dbReference type="AlphaFoldDB" id="W5TS95"/>
<evidence type="ECO:0000256" key="3">
    <source>
        <dbReference type="ARBA" id="ARBA00023295"/>
    </source>
</evidence>
<dbReference type="EMBL" id="CP006850">
    <property type="protein sequence ID" value="AHH22255.1"/>
    <property type="molecule type" value="Genomic_DNA"/>
</dbReference>
<dbReference type="SUPFAM" id="SSF48208">
    <property type="entry name" value="Six-hairpin glycosidases"/>
    <property type="match status" value="1"/>
</dbReference>
<name>W5TS95_9NOCA</name>
<dbReference type="HOGENOM" id="CLU_015270_1_0_11"/>
<dbReference type="PANTHER" id="PTHR10412:SF11">
    <property type="entry name" value="MANNOSYL-OLIGOSACCHARIDE GLUCOSIDASE"/>
    <property type="match status" value="1"/>
</dbReference>
<dbReference type="InterPro" id="IPR054491">
    <property type="entry name" value="MGH1-like_GH"/>
</dbReference>
<dbReference type="PATRIC" id="fig|1415166.3.peg.7696"/>
<keyword evidence="3" id="KW-0326">Glycosidase</keyword>
<dbReference type="KEGG" id="nno:NONO_c75000"/>
<keyword evidence="2" id="KW-0378">Hydrolase</keyword>
<dbReference type="InterPro" id="IPR004888">
    <property type="entry name" value="Glycoside_hydrolase_63"/>
</dbReference>
<dbReference type="Gene3D" id="1.50.10.10">
    <property type="match status" value="1"/>
</dbReference>
<dbReference type="GO" id="GO:0006487">
    <property type="term" value="P:protein N-linked glycosylation"/>
    <property type="evidence" value="ECO:0007669"/>
    <property type="project" value="TreeGrafter"/>
</dbReference>
<dbReference type="STRING" id="1415166.NONO_c75000"/>
<protein>
    <recommendedName>
        <fullName evidence="4">Mannosylglycerate hydrolase MGH1-like glycoside hydrolase domain-containing protein</fullName>
    </recommendedName>
</protein>
<evidence type="ECO:0000313" key="6">
    <source>
        <dbReference type="Proteomes" id="UP000019150"/>
    </source>
</evidence>
<dbReference type="InterPro" id="IPR012341">
    <property type="entry name" value="6hp_glycosidase-like_sf"/>
</dbReference>
<feature type="domain" description="Mannosylglycerate hydrolase MGH1-like glycoside hydrolase" evidence="4">
    <location>
        <begin position="88"/>
        <end position="488"/>
    </location>
</feature>
<comment type="similarity">
    <text evidence="1">Belongs to the glycosyl hydrolase 63 family.</text>
</comment>